<evidence type="ECO:0000313" key="7">
    <source>
        <dbReference type="Proteomes" id="UP000198356"/>
    </source>
</evidence>
<evidence type="ECO:0000259" key="5">
    <source>
        <dbReference type="PROSITE" id="PS50949"/>
    </source>
</evidence>
<accession>A0A239DVR3</accession>
<dbReference type="CDD" id="cd06267">
    <property type="entry name" value="PBP1_LacI_sugar_binding-like"/>
    <property type="match status" value="1"/>
</dbReference>
<dbReference type="RefSeq" id="WP_089406920.1">
    <property type="nucleotide sequence ID" value="NZ_FZOU01000001.1"/>
</dbReference>
<dbReference type="Gene3D" id="3.40.50.2300">
    <property type="match status" value="2"/>
</dbReference>
<keyword evidence="7" id="KW-1185">Reference proteome</keyword>
<sequence length="382" mass="41332">MATVDDSSVAATPAVTGEKRGQPKYLQIVESLRASIEAGRYRNGVRLPSEAELVRRFNVSRMTVVKAMQHLQQAGLLTRRTGSGTYASENSGNQKPVFGLLIPDLGQTEIFEPICKGMAASPNAGGHSLSWGHSVAPSANKEDEAEHLCQQYVDQRVSGVFFAPVEFGQRRDQVNRRVLKMLKSARIPVVLLDKCVLDYPARSDYDLVGLDNRRAGYLMTDHLIRQGARQVGFLAIEGSAETVDDRIVGYREACYAHGRELDRRLVLRGDPGDAALLSGAIASHGIDALLCANDHTAALAMRTLLGLGLRIPEDIRIVGIDDVRYAGLLPVPLTTFHQPCLDIGAAALAAMLDRIANPHLPARSILLNGSIVVRESCGAPKA</sequence>
<dbReference type="EMBL" id="FZOU01000001">
    <property type="protein sequence ID" value="SNS35812.1"/>
    <property type="molecule type" value="Genomic_DNA"/>
</dbReference>
<dbReference type="SMART" id="SM00345">
    <property type="entry name" value="HTH_GNTR"/>
    <property type="match status" value="1"/>
</dbReference>
<feature type="domain" description="HTH gntR-type" evidence="5">
    <location>
        <begin position="22"/>
        <end position="90"/>
    </location>
</feature>
<proteinExistence type="predicted"/>
<name>A0A239DVR3_9BACT</name>
<evidence type="ECO:0000256" key="3">
    <source>
        <dbReference type="ARBA" id="ARBA00023125"/>
    </source>
</evidence>
<dbReference type="InterPro" id="IPR028082">
    <property type="entry name" value="Peripla_BP_I"/>
</dbReference>
<dbReference type="InterPro" id="IPR036388">
    <property type="entry name" value="WH-like_DNA-bd_sf"/>
</dbReference>
<dbReference type="SUPFAM" id="SSF46785">
    <property type="entry name" value="Winged helix' DNA-binding domain"/>
    <property type="match status" value="1"/>
</dbReference>
<dbReference type="InterPro" id="IPR000524">
    <property type="entry name" value="Tscrpt_reg_HTH_GntR"/>
</dbReference>
<dbReference type="Pfam" id="PF13377">
    <property type="entry name" value="Peripla_BP_3"/>
    <property type="match status" value="1"/>
</dbReference>
<dbReference type="OrthoDB" id="9772505at2"/>
<dbReference type="PRINTS" id="PR00035">
    <property type="entry name" value="HTHGNTR"/>
</dbReference>
<keyword evidence="3 6" id="KW-0238">DNA-binding</keyword>
<dbReference type="Gene3D" id="1.10.10.10">
    <property type="entry name" value="Winged helix-like DNA-binding domain superfamily/Winged helix DNA-binding domain"/>
    <property type="match status" value="1"/>
</dbReference>
<dbReference type="PANTHER" id="PTHR30146:SF148">
    <property type="entry name" value="HTH-TYPE TRANSCRIPTIONAL REPRESSOR PURR-RELATED"/>
    <property type="match status" value="1"/>
</dbReference>
<keyword evidence="1" id="KW-0678">Repressor</keyword>
<keyword evidence="2" id="KW-0805">Transcription regulation</keyword>
<organism evidence="6 7">
    <name type="scientific">Granulicella rosea</name>
    <dbReference type="NCBI Taxonomy" id="474952"/>
    <lineage>
        <taxon>Bacteria</taxon>
        <taxon>Pseudomonadati</taxon>
        <taxon>Acidobacteriota</taxon>
        <taxon>Terriglobia</taxon>
        <taxon>Terriglobales</taxon>
        <taxon>Acidobacteriaceae</taxon>
        <taxon>Granulicella</taxon>
    </lineage>
</organism>
<dbReference type="Proteomes" id="UP000198356">
    <property type="component" value="Unassembled WGS sequence"/>
</dbReference>
<evidence type="ECO:0000256" key="1">
    <source>
        <dbReference type="ARBA" id="ARBA00022491"/>
    </source>
</evidence>
<reference evidence="6 7" key="1">
    <citation type="submission" date="2017-06" db="EMBL/GenBank/DDBJ databases">
        <authorList>
            <person name="Kim H.J."/>
            <person name="Triplett B.A."/>
        </authorList>
    </citation>
    <scope>NUCLEOTIDE SEQUENCE [LARGE SCALE GENOMIC DNA]</scope>
    <source>
        <strain evidence="6 7">DSM 18704</strain>
    </source>
</reference>
<dbReference type="GO" id="GO:0003700">
    <property type="term" value="F:DNA-binding transcription factor activity"/>
    <property type="evidence" value="ECO:0007669"/>
    <property type="project" value="InterPro"/>
</dbReference>
<keyword evidence="4" id="KW-0804">Transcription</keyword>
<dbReference type="PANTHER" id="PTHR30146">
    <property type="entry name" value="LACI-RELATED TRANSCRIPTIONAL REPRESSOR"/>
    <property type="match status" value="1"/>
</dbReference>
<dbReference type="InterPro" id="IPR036390">
    <property type="entry name" value="WH_DNA-bd_sf"/>
</dbReference>
<evidence type="ECO:0000256" key="2">
    <source>
        <dbReference type="ARBA" id="ARBA00023015"/>
    </source>
</evidence>
<dbReference type="SUPFAM" id="SSF53822">
    <property type="entry name" value="Periplasmic binding protein-like I"/>
    <property type="match status" value="1"/>
</dbReference>
<dbReference type="GO" id="GO:0000976">
    <property type="term" value="F:transcription cis-regulatory region binding"/>
    <property type="evidence" value="ECO:0007669"/>
    <property type="project" value="TreeGrafter"/>
</dbReference>
<dbReference type="InterPro" id="IPR046335">
    <property type="entry name" value="LacI/GalR-like_sensor"/>
</dbReference>
<protein>
    <submittedName>
        <fullName evidence="6">DNA-binding transcriptional regulator, LacI/PurR family</fullName>
    </submittedName>
</protein>
<gene>
    <name evidence="6" type="ORF">SAMN05421770_101643</name>
</gene>
<evidence type="ECO:0000256" key="4">
    <source>
        <dbReference type="ARBA" id="ARBA00023163"/>
    </source>
</evidence>
<dbReference type="AlphaFoldDB" id="A0A239DVR3"/>
<dbReference type="Pfam" id="PF00392">
    <property type="entry name" value="GntR"/>
    <property type="match status" value="1"/>
</dbReference>
<dbReference type="PROSITE" id="PS50949">
    <property type="entry name" value="HTH_GNTR"/>
    <property type="match status" value="1"/>
</dbReference>
<dbReference type="CDD" id="cd07377">
    <property type="entry name" value="WHTH_GntR"/>
    <property type="match status" value="1"/>
</dbReference>
<evidence type="ECO:0000313" key="6">
    <source>
        <dbReference type="EMBL" id="SNS35812.1"/>
    </source>
</evidence>